<evidence type="ECO:0000256" key="1">
    <source>
        <dbReference type="PROSITE-ProRule" id="PRU00175"/>
    </source>
</evidence>
<feature type="domain" description="RING-type" evidence="3">
    <location>
        <begin position="50"/>
        <end position="97"/>
    </location>
</feature>
<feature type="compositionally biased region" description="Polar residues" evidence="2">
    <location>
        <begin position="193"/>
        <end position="267"/>
    </location>
</feature>
<feature type="region of interest" description="Disordered" evidence="2">
    <location>
        <begin position="193"/>
        <end position="304"/>
    </location>
</feature>
<protein>
    <submittedName>
        <fullName evidence="4">2229_t:CDS:1</fullName>
    </submittedName>
</protein>
<feature type="compositionally biased region" description="Polar residues" evidence="2">
    <location>
        <begin position="125"/>
        <end position="134"/>
    </location>
</feature>
<reference evidence="4" key="1">
    <citation type="submission" date="2021-06" db="EMBL/GenBank/DDBJ databases">
        <authorList>
            <person name="Kallberg Y."/>
            <person name="Tangrot J."/>
            <person name="Rosling A."/>
        </authorList>
    </citation>
    <scope>NUCLEOTIDE SEQUENCE</scope>
    <source>
        <strain evidence="4">CL551</strain>
    </source>
</reference>
<evidence type="ECO:0000313" key="4">
    <source>
        <dbReference type="EMBL" id="CAG8734891.1"/>
    </source>
</evidence>
<dbReference type="EMBL" id="CAJVPV010027766">
    <property type="protein sequence ID" value="CAG8734891.1"/>
    <property type="molecule type" value="Genomic_DNA"/>
</dbReference>
<dbReference type="InterPro" id="IPR001841">
    <property type="entry name" value="Znf_RING"/>
</dbReference>
<organism evidence="4 5">
    <name type="scientific">Acaulospora morrowiae</name>
    <dbReference type="NCBI Taxonomy" id="94023"/>
    <lineage>
        <taxon>Eukaryota</taxon>
        <taxon>Fungi</taxon>
        <taxon>Fungi incertae sedis</taxon>
        <taxon>Mucoromycota</taxon>
        <taxon>Glomeromycotina</taxon>
        <taxon>Glomeromycetes</taxon>
        <taxon>Diversisporales</taxon>
        <taxon>Acaulosporaceae</taxon>
        <taxon>Acaulospora</taxon>
    </lineage>
</organism>
<comment type="caution">
    <text evidence="4">The sequence shown here is derived from an EMBL/GenBank/DDBJ whole genome shotgun (WGS) entry which is preliminary data.</text>
</comment>
<dbReference type="SUPFAM" id="SSF57850">
    <property type="entry name" value="RING/U-box"/>
    <property type="match status" value="1"/>
</dbReference>
<evidence type="ECO:0000313" key="5">
    <source>
        <dbReference type="Proteomes" id="UP000789342"/>
    </source>
</evidence>
<feature type="compositionally biased region" description="Acidic residues" evidence="2">
    <location>
        <begin position="291"/>
        <end position="301"/>
    </location>
</feature>
<sequence length="392" mass="44114">MATEKAPEVSSASKSDAEVFQLEALSLNYLRSQNISAIPDDSQIPKLRPCKLCNKAILNFRFEAFTTLSCGHILHRLCIEKHIMQGGVRRPSCPICNWDIEINREELALALGVYHIESKDHDKGQASQQSNVTITDEDDDGGLEIMRSMGLIEEDEVTAEQTKQVNTEDQTIVLTVDNSVSMQDQATSPIVIEDTSTTLENSGNQANENSGRTTFPDESSNVYITQDSAKGSKLSNSEDQTNANNENDITMEENNTSKTHSSRQSSPKIDRDRNKLLGLLQELSTPIKGETDEDGDDEGSDESLSQSLARLYQKAIQAEKRVTQANQHEILCWYKDMRIELIILKPMIRVLRIKQLGNKYTMKLYNISQVLQRIIYGKRLRRPELFISCLGR</sequence>
<keyword evidence="1" id="KW-0862">Zinc</keyword>
<keyword evidence="5" id="KW-1185">Reference proteome</keyword>
<dbReference type="Gene3D" id="3.30.40.10">
    <property type="entry name" value="Zinc/RING finger domain, C3HC4 (zinc finger)"/>
    <property type="match status" value="1"/>
</dbReference>
<dbReference type="Proteomes" id="UP000789342">
    <property type="component" value="Unassembled WGS sequence"/>
</dbReference>
<evidence type="ECO:0000256" key="2">
    <source>
        <dbReference type="SAM" id="MobiDB-lite"/>
    </source>
</evidence>
<keyword evidence="1" id="KW-0863">Zinc-finger</keyword>
<dbReference type="OrthoDB" id="2331621at2759"/>
<name>A0A9N9NG95_9GLOM</name>
<gene>
    <name evidence="4" type="ORF">AMORRO_LOCUS14303</name>
</gene>
<dbReference type="GO" id="GO:0008270">
    <property type="term" value="F:zinc ion binding"/>
    <property type="evidence" value="ECO:0007669"/>
    <property type="project" value="UniProtKB-KW"/>
</dbReference>
<feature type="region of interest" description="Disordered" evidence="2">
    <location>
        <begin position="121"/>
        <end position="140"/>
    </location>
</feature>
<keyword evidence="1" id="KW-0479">Metal-binding</keyword>
<dbReference type="PROSITE" id="PS50089">
    <property type="entry name" value="ZF_RING_2"/>
    <property type="match status" value="1"/>
</dbReference>
<dbReference type="InterPro" id="IPR013083">
    <property type="entry name" value="Znf_RING/FYVE/PHD"/>
</dbReference>
<dbReference type="AlphaFoldDB" id="A0A9N9NG95"/>
<dbReference type="SMART" id="SM00184">
    <property type="entry name" value="RING"/>
    <property type="match status" value="1"/>
</dbReference>
<accession>A0A9N9NG95</accession>
<evidence type="ECO:0000259" key="3">
    <source>
        <dbReference type="PROSITE" id="PS50089"/>
    </source>
</evidence>
<proteinExistence type="predicted"/>